<protein>
    <submittedName>
        <fullName evidence="1">Uncharacterized protein</fullName>
    </submittedName>
</protein>
<proteinExistence type="predicted"/>
<reference evidence="1" key="1">
    <citation type="submission" date="2014-05" db="EMBL/GenBank/DDBJ databases">
        <authorList>
            <person name="Chronopoulou M."/>
        </authorList>
    </citation>
    <scope>NUCLEOTIDE SEQUENCE</scope>
    <source>
        <tissue evidence="1">Whole organism</tissue>
    </source>
</reference>
<name>A0A0K2V0E4_LEPSM</name>
<evidence type="ECO:0000313" key="1">
    <source>
        <dbReference type="EMBL" id="CDW43805.1"/>
    </source>
</evidence>
<dbReference type="EMBL" id="HACA01026444">
    <property type="protein sequence ID" value="CDW43805.1"/>
    <property type="molecule type" value="Transcribed_RNA"/>
</dbReference>
<organism evidence="1">
    <name type="scientific">Lepeophtheirus salmonis</name>
    <name type="common">Salmon louse</name>
    <name type="synonym">Caligus salmonis</name>
    <dbReference type="NCBI Taxonomy" id="72036"/>
    <lineage>
        <taxon>Eukaryota</taxon>
        <taxon>Metazoa</taxon>
        <taxon>Ecdysozoa</taxon>
        <taxon>Arthropoda</taxon>
        <taxon>Crustacea</taxon>
        <taxon>Multicrustacea</taxon>
        <taxon>Hexanauplia</taxon>
        <taxon>Copepoda</taxon>
        <taxon>Siphonostomatoida</taxon>
        <taxon>Caligidae</taxon>
        <taxon>Lepeophtheirus</taxon>
    </lineage>
</organism>
<accession>A0A0K2V0E4</accession>
<dbReference type="AlphaFoldDB" id="A0A0K2V0E4"/>
<feature type="non-terminal residue" evidence="1">
    <location>
        <position position="1"/>
    </location>
</feature>
<sequence length="179" mass="20197">ALVSLMGRLISLFENGDPIGETHSLDLSNISNPEHEEGGMYQSTPEFNRRNYHIVSEDADFSGMPRPIPSFEVDSEIEEEPQEPFLSSLTSRILNRDMIFEGLDLSVSIEYDGAHLNSFNSSFSSSADTLEIEVNIVDDVIESGYRWFFGSDYPASPFIILRSNKRTPHNSFLLYISFS</sequence>